<evidence type="ECO:0008006" key="5">
    <source>
        <dbReference type="Google" id="ProtNLM"/>
    </source>
</evidence>
<organism evidence="3 4">
    <name type="scientific">Candidatus Harrisonbacteria bacterium RIFCSPLOWO2_02_FULL_41_13b</name>
    <dbReference type="NCBI Taxonomy" id="1798409"/>
    <lineage>
        <taxon>Bacteria</taxon>
        <taxon>Candidatus Harrisoniibacteriota</taxon>
    </lineage>
</organism>
<dbReference type="Pfam" id="PF07676">
    <property type="entry name" value="PD40"/>
    <property type="match status" value="1"/>
</dbReference>
<evidence type="ECO:0000256" key="2">
    <source>
        <dbReference type="SAM" id="Phobius"/>
    </source>
</evidence>
<dbReference type="Gene3D" id="2.120.10.30">
    <property type="entry name" value="TolB, C-terminal domain"/>
    <property type="match status" value="1"/>
</dbReference>
<keyword evidence="2" id="KW-0812">Transmembrane</keyword>
<protein>
    <recommendedName>
        <fullName evidence="5">Dipeptidylpeptidase IV N-terminal domain-containing protein</fullName>
    </recommendedName>
</protein>
<comment type="similarity">
    <text evidence="1">Belongs to the TolB family.</text>
</comment>
<dbReference type="PANTHER" id="PTHR36842:SF1">
    <property type="entry name" value="PROTEIN TOLB"/>
    <property type="match status" value="1"/>
</dbReference>
<keyword evidence="2" id="KW-0472">Membrane</keyword>
<dbReference type="InterPro" id="IPR011659">
    <property type="entry name" value="WD40"/>
</dbReference>
<reference evidence="3 4" key="1">
    <citation type="journal article" date="2016" name="Nat. Commun.">
        <title>Thousands of microbial genomes shed light on interconnected biogeochemical processes in an aquifer system.</title>
        <authorList>
            <person name="Anantharaman K."/>
            <person name="Brown C.T."/>
            <person name="Hug L.A."/>
            <person name="Sharon I."/>
            <person name="Castelle C.J."/>
            <person name="Probst A.J."/>
            <person name="Thomas B.C."/>
            <person name="Singh A."/>
            <person name="Wilkins M.J."/>
            <person name="Karaoz U."/>
            <person name="Brodie E.L."/>
            <person name="Williams K.H."/>
            <person name="Hubbard S.S."/>
            <person name="Banfield J.F."/>
        </authorList>
    </citation>
    <scope>NUCLEOTIDE SEQUENCE [LARGE SCALE GENOMIC DNA]</scope>
</reference>
<proteinExistence type="inferred from homology"/>
<comment type="caution">
    <text evidence="3">The sequence shown here is derived from an EMBL/GenBank/DDBJ whole genome shotgun (WGS) entry which is preliminary data.</text>
</comment>
<sequence>MNQKTILTILILVLAGIVTFLGGYLLANKGTGQTANIAGLNRFSNFSANKPESEKTTTVKLNRLSSVKVVSPAISENGRNINYFEKGTGKIFSSDFAGQSINIINGNIKEDVTGAVWSKNGWQAVVARKTSRGQVFSLSDLKIDILTDLNEKMSGITWSPDGQKIAYLFFDSSAEEGNISIANPDGSSFKNVLPTRNSQLKISWPSKDSLAFYSPSGVDRSLFLLNMETGELEKILESANNLKTLWSPDGLNLIYSHSKEDGSVVTNLLQLKEDNRSVLDLSLQTNADKCVWSLNSQKFYCGGTKADGAEEGLYEFDLTKKEFGLVFQSSSVDQIEIEKPFLSPVENFIFFTNGYDQYLFSISL</sequence>
<feature type="transmembrane region" description="Helical" evidence="2">
    <location>
        <begin position="6"/>
        <end position="27"/>
    </location>
</feature>
<dbReference type="Proteomes" id="UP000177690">
    <property type="component" value="Unassembled WGS sequence"/>
</dbReference>
<dbReference type="PANTHER" id="PTHR36842">
    <property type="entry name" value="PROTEIN TOLB HOMOLOG"/>
    <property type="match status" value="1"/>
</dbReference>
<dbReference type="STRING" id="1798409.A3I24_00990"/>
<dbReference type="EMBL" id="MHJL01000018">
    <property type="protein sequence ID" value="OGY67683.1"/>
    <property type="molecule type" value="Genomic_DNA"/>
</dbReference>
<dbReference type="AlphaFoldDB" id="A0A1G1ZSH1"/>
<evidence type="ECO:0000313" key="3">
    <source>
        <dbReference type="EMBL" id="OGY67683.1"/>
    </source>
</evidence>
<dbReference type="InterPro" id="IPR011042">
    <property type="entry name" value="6-blade_b-propeller_TolB-like"/>
</dbReference>
<evidence type="ECO:0000313" key="4">
    <source>
        <dbReference type="Proteomes" id="UP000177690"/>
    </source>
</evidence>
<name>A0A1G1ZSH1_9BACT</name>
<accession>A0A1G1ZSH1</accession>
<dbReference type="SUPFAM" id="SSF69322">
    <property type="entry name" value="Tricorn protease domain 2"/>
    <property type="match status" value="1"/>
</dbReference>
<keyword evidence="2" id="KW-1133">Transmembrane helix</keyword>
<evidence type="ECO:0000256" key="1">
    <source>
        <dbReference type="ARBA" id="ARBA00009820"/>
    </source>
</evidence>
<gene>
    <name evidence="3" type="ORF">A3I24_00990</name>
</gene>